<keyword evidence="3" id="KW-1003">Cell membrane</keyword>
<dbReference type="EMBL" id="NMUH01004247">
    <property type="protein sequence ID" value="MQM08944.1"/>
    <property type="molecule type" value="Genomic_DNA"/>
</dbReference>
<gene>
    <name evidence="10" type="ORF">Taro_041800</name>
</gene>
<sequence length="296" mass="30819">MFRIRHCSPSLHQSMVLPARGDDSEEKASRRREKKQQQLTLIPLIFLIYFEVSSRPYGEEPAVQAAGPFLAILDFLISPFVWSIPEALITAELATAFPGNGGYVVWATEAFGPFTGSLMGSWKYLSGVINNAAYPVLCADCLSRIFSCFSGGTPRDVVIVGFTLALSFLNYTGVDGGGVGGGGSGGGVAGAVRGDGGSRSAEGEAREVAGEGRDGGRSGEDRLEPLPQHPIQEPQLLGQHEHAGGGGGVAAADVPAGAAGGGASHLHRVRRRADAGGVLTRTWKAGVAWAAERDCG</sequence>
<protein>
    <submittedName>
        <fullName evidence="10">Uncharacterized protein</fullName>
    </submittedName>
</protein>
<evidence type="ECO:0000313" key="11">
    <source>
        <dbReference type="Proteomes" id="UP000652761"/>
    </source>
</evidence>
<comment type="subcellular location">
    <subcellularLocation>
        <location evidence="1">Cell membrane</location>
        <topology evidence="1">Multi-pass membrane protein</topology>
    </subcellularLocation>
</comment>
<keyword evidence="5" id="KW-0769">Symport</keyword>
<dbReference type="GO" id="GO:0005886">
    <property type="term" value="C:plasma membrane"/>
    <property type="evidence" value="ECO:0007669"/>
    <property type="project" value="UniProtKB-SubCell"/>
</dbReference>
<dbReference type="InterPro" id="IPR002293">
    <property type="entry name" value="AA/rel_permease1"/>
</dbReference>
<evidence type="ECO:0000256" key="1">
    <source>
        <dbReference type="ARBA" id="ARBA00004651"/>
    </source>
</evidence>
<keyword evidence="4" id="KW-0812">Transmembrane</keyword>
<evidence type="ECO:0000256" key="5">
    <source>
        <dbReference type="ARBA" id="ARBA00022847"/>
    </source>
</evidence>
<evidence type="ECO:0000313" key="10">
    <source>
        <dbReference type="EMBL" id="MQM08944.1"/>
    </source>
</evidence>
<name>A0A843WY94_COLES</name>
<evidence type="ECO:0000256" key="7">
    <source>
        <dbReference type="ARBA" id="ARBA00023136"/>
    </source>
</evidence>
<keyword evidence="6" id="KW-1133">Transmembrane helix</keyword>
<organism evidence="10 11">
    <name type="scientific">Colocasia esculenta</name>
    <name type="common">Wild taro</name>
    <name type="synonym">Arum esculentum</name>
    <dbReference type="NCBI Taxonomy" id="4460"/>
    <lineage>
        <taxon>Eukaryota</taxon>
        <taxon>Viridiplantae</taxon>
        <taxon>Streptophyta</taxon>
        <taxon>Embryophyta</taxon>
        <taxon>Tracheophyta</taxon>
        <taxon>Spermatophyta</taxon>
        <taxon>Magnoliopsida</taxon>
        <taxon>Liliopsida</taxon>
        <taxon>Araceae</taxon>
        <taxon>Aroideae</taxon>
        <taxon>Colocasieae</taxon>
        <taxon>Colocasia</taxon>
    </lineage>
</organism>
<evidence type="ECO:0000256" key="3">
    <source>
        <dbReference type="ARBA" id="ARBA00022475"/>
    </source>
</evidence>
<dbReference type="GO" id="GO:0015203">
    <property type="term" value="F:polyamine transmembrane transporter activity"/>
    <property type="evidence" value="ECO:0007669"/>
    <property type="project" value="UniProtKB-ARBA"/>
</dbReference>
<dbReference type="Pfam" id="PF13520">
    <property type="entry name" value="AA_permease_2"/>
    <property type="match status" value="1"/>
</dbReference>
<evidence type="ECO:0000256" key="9">
    <source>
        <dbReference type="SAM" id="MobiDB-lite"/>
    </source>
</evidence>
<evidence type="ECO:0000256" key="4">
    <source>
        <dbReference type="ARBA" id="ARBA00022692"/>
    </source>
</evidence>
<dbReference type="AlphaFoldDB" id="A0A843WY94"/>
<evidence type="ECO:0000256" key="6">
    <source>
        <dbReference type="ARBA" id="ARBA00022989"/>
    </source>
</evidence>
<dbReference type="Proteomes" id="UP000652761">
    <property type="component" value="Unassembled WGS sequence"/>
</dbReference>
<evidence type="ECO:0000256" key="2">
    <source>
        <dbReference type="ARBA" id="ARBA00022448"/>
    </source>
</evidence>
<feature type="region of interest" description="Disordered" evidence="9">
    <location>
        <begin position="190"/>
        <end position="266"/>
    </location>
</feature>
<proteinExistence type="inferred from homology"/>
<keyword evidence="7" id="KW-0472">Membrane</keyword>
<feature type="compositionally biased region" description="Basic and acidic residues" evidence="9">
    <location>
        <begin position="201"/>
        <end position="224"/>
    </location>
</feature>
<accession>A0A843WY94</accession>
<keyword evidence="11" id="KW-1185">Reference proteome</keyword>
<dbReference type="PANTHER" id="PTHR45826">
    <property type="entry name" value="POLYAMINE TRANSPORTER PUT1"/>
    <property type="match status" value="1"/>
</dbReference>
<dbReference type="OrthoDB" id="5982228at2759"/>
<dbReference type="PANTHER" id="PTHR45826:SF8">
    <property type="entry name" value="CATIONIC AMINO ACID TRANSPORTER"/>
    <property type="match status" value="1"/>
</dbReference>
<dbReference type="InterPro" id="IPR044566">
    <property type="entry name" value="RMV1-like"/>
</dbReference>
<dbReference type="GO" id="GO:0015293">
    <property type="term" value="F:symporter activity"/>
    <property type="evidence" value="ECO:0007669"/>
    <property type="project" value="UniProtKB-KW"/>
</dbReference>
<dbReference type="Gene3D" id="1.20.1740.10">
    <property type="entry name" value="Amino acid/polyamine transporter I"/>
    <property type="match status" value="1"/>
</dbReference>
<comment type="similarity">
    <text evidence="8">Belongs to the amino acid-polyamine-organocation (APC) superfamily. Polyamine:cation symporter (PHS) (TC 2.A.3.12) family.</text>
</comment>
<evidence type="ECO:0000256" key="8">
    <source>
        <dbReference type="ARBA" id="ARBA00024041"/>
    </source>
</evidence>
<reference evidence="10" key="1">
    <citation type="submission" date="2017-07" db="EMBL/GenBank/DDBJ databases">
        <title>Taro Niue Genome Assembly and Annotation.</title>
        <authorList>
            <person name="Atibalentja N."/>
            <person name="Keating K."/>
            <person name="Fields C.J."/>
        </authorList>
    </citation>
    <scope>NUCLEOTIDE SEQUENCE</scope>
    <source>
        <strain evidence="10">Niue_2</strain>
        <tissue evidence="10">Leaf</tissue>
    </source>
</reference>
<comment type="caution">
    <text evidence="10">The sequence shown here is derived from an EMBL/GenBank/DDBJ whole genome shotgun (WGS) entry which is preliminary data.</text>
</comment>
<keyword evidence="2" id="KW-0813">Transport</keyword>